<evidence type="ECO:0000256" key="2">
    <source>
        <dbReference type="ARBA" id="ARBA00023004"/>
    </source>
</evidence>
<accession>A0A9K3HAL1</accession>
<evidence type="ECO:0000256" key="1">
    <source>
        <dbReference type="ARBA" id="ARBA00022723"/>
    </source>
</evidence>
<name>A0A9K3HAL1_HELAN</name>
<gene>
    <name evidence="4" type="ORF">HanXRQr2_Chr13g0572191</name>
</gene>
<proteinExistence type="predicted"/>
<evidence type="ECO:0000259" key="3">
    <source>
        <dbReference type="PROSITE" id="PS51184"/>
    </source>
</evidence>
<dbReference type="PANTHER" id="PTHR10694">
    <property type="entry name" value="LYSINE-SPECIFIC DEMETHYLASE"/>
    <property type="match status" value="1"/>
</dbReference>
<dbReference type="Gene3D" id="2.60.120.650">
    <property type="entry name" value="Cupin"/>
    <property type="match status" value="1"/>
</dbReference>
<keyword evidence="1" id="KW-0479">Metal-binding</keyword>
<dbReference type="Gramene" id="mRNA:HanXRQr2_Chr13g0572191">
    <property type="protein sequence ID" value="mRNA:HanXRQr2_Chr13g0572191"/>
    <property type="gene ID" value="HanXRQr2_Chr13g0572191"/>
</dbReference>
<dbReference type="Pfam" id="PF02373">
    <property type="entry name" value="JmjC"/>
    <property type="match status" value="1"/>
</dbReference>
<reference evidence="4" key="1">
    <citation type="journal article" date="2017" name="Nature">
        <title>The sunflower genome provides insights into oil metabolism, flowering and Asterid evolution.</title>
        <authorList>
            <person name="Badouin H."/>
            <person name="Gouzy J."/>
            <person name="Grassa C.J."/>
            <person name="Murat F."/>
            <person name="Staton S.E."/>
            <person name="Cottret L."/>
            <person name="Lelandais-Briere C."/>
            <person name="Owens G.L."/>
            <person name="Carrere S."/>
            <person name="Mayjonade B."/>
            <person name="Legrand L."/>
            <person name="Gill N."/>
            <person name="Kane N.C."/>
            <person name="Bowers J.E."/>
            <person name="Hubner S."/>
            <person name="Bellec A."/>
            <person name="Berard A."/>
            <person name="Berges H."/>
            <person name="Blanchet N."/>
            <person name="Boniface M.C."/>
            <person name="Brunel D."/>
            <person name="Catrice O."/>
            <person name="Chaidir N."/>
            <person name="Claudel C."/>
            <person name="Donnadieu C."/>
            <person name="Faraut T."/>
            <person name="Fievet G."/>
            <person name="Helmstetter N."/>
            <person name="King M."/>
            <person name="Knapp S.J."/>
            <person name="Lai Z."/>
            <person name="Le Paslier M.C."/>
            <person name="Lippi Y."/>
            <person name="Lorenzon L."/>
            <person name="Mandel J.R."/>
            <person name="Marage G."/>
            <person name="Marchand G."/>
            <person name="Marquand E."/>
            <person name="Bret-Mestries E."/>
            <person name="Morien E."/>
            <person name="Nambeesan S."/>
            <person name="Nguyen T."/>
            <person name="Pegot-Espagnet P."/>
            <person name="Pouilly N."/>
            <person name="Raftis F."/>
            <person name="Sallet E."/>
            <person name="Schiex T."/>
            <person name="Thomas J."/>
            <person name="Vandecasteele C."/>
            <person name="Vares D."/>
            <person name="Vear F."/>
            <person name="Vautrin S."/>
            <person name="Crespi M."/>
            <person name="Mangin B."/>
            <person name="Burke J.M."/>
            <person name="Salse J."/>
            <person name="Munos S."/>
            <person name="Vincourt P."/>
            <person name="Rieseberg L.H."/>
            <person name="Langlade N.B."/>
        </authorList>
    </citation>
    <scope>NUCLEOTIDE SEQUENCE</scope>
    <source>
        <tissue evidence="4">Leaves</tissue>
    </source>
</reference>
<dbReference type="GO" id="GO:0141052">
    <property type="term" value="F:histone H3 demethylase activity"/>
    <property type="evidence" value="ECO:0007669"/>
    <property type="project" value="UniProtKB-ARBA"/>
</dbReference>
<reference evidence="4" key="2">
    <citation type="submission" date="2020-06" db="EMBL/GenBank/DDBJ databases">
        <title>Helianthus annuus Genome sequencing and assembly Release 2.</title>
        <authorList>
            <person name="Gouzy J."/>
            <person name="Langlade N."/>
            <person name="Munos S."/>
        </authorList>
    </citation>
    <scope>NUCLEOTIDE SEQUENCE</scope>
    <source>
        <tissue evidence="4">Leaves</tissue>
    </source>
</reference>
<sequence length="105" mass="12451">MLYIGMLFSMFEWHVEDHYLYSINFITVGHQKHGMEFPVVLLMSLRKLSRIMFTLEKYYQETGQKEPLRCLQKKNNYVFSKDPVGESRSGLQTCAITRGVRWHVS</sequence>
<keyword evidence="2" id="KW-0408">Iron</keyword>
<dbReference type="PANTHER" id="PTHR10694:SF33">
    <property type="entry name" value="LYSINE-SPECIFIC DEMETHYLASE 5"/>
    <property type="match status" value="1"/>
</dbReference>
<comment type="caution">
    <text evidence="4">The sequence shown here is derived from an EMBL/GenBank/DDBJ whole genome shotgun (WGS) entry which is preliminary data.</text>
</comment>
<organism evidence="4 5">
    <name type="scientific">Helianthus annuus</name>
    <name type="common">Common sunflower</name>
    <dbReference type="NCBI Taxonomy" id="4232"/>
    <lineage>
        <taxon>Eukaryota</taxon>
        <taxon>Viridiplantae</taxon>
        <taxon>Streptophyta</taxon>
        <taxon>Embryophyta</taxon>
        <taxon>Tracheophyta</taxon>
        <taxon>Spermatophyta</taxon>
        <taxon>Magnoliopsida</taxon>
        <taxon>eudicotyledons</taxon>
        <taxon>Gunneridae</taxon>
        <taxon>Pentapetalae</taxon>
        <taxon>asterids</taxon>
        <taxon>campanulids</taxon>
        <taxon>Asterales</taxon>
        <taxon>Asteraceae</taxon>
        <taxon>Asteroideae</taxon>
        <taxon>Heliantheae alliance</taxon>
        <taxon>Heliantheae</taxon>
        <taxon>Helianthus</taxon>
    </lineage>
</organism>
<dbReference type="AlphaFoldDB" id="A0A9K3HAL1"/>
<keyword evidence="5" id="KW-1185">Reference proteome</keyword>
<dbReference type="GO" id="GO:0046872">
    <property type="term" value="F:metal ion binding"/>
    <property type="evidence" value="ECO:0007669"/>
    <property type="project" value="UniProtKB-KW"/>
</dbReference>
<evidence type="ECO:0000313" key="5">
    <source>
        <dbReference type="Proteomes" id="UP000215914"/>
    </source>
</evidence>
<dbReference type="PROSITE" id="PS51184">
    <property type="entry name" value="JMJC"/>
    <property type="match status" value="1"/>
</dbReference>
<evidence type="ECO:0000313" key="4">
    <source>
        <dbReference type="EMBL" id="KAF5772048.1"/>
    </source>
</evidence>
<protein>
    <submittedName>
        <fullName evidence="4">Transcription factor &amp; chromatin remodeling &amp;Metalloenzymes JmjC family</fullName>
    </submittedName>
</protein>
<dbReference type="Proteomes" id="UP000215914">
    <property type="component" value="Unassembled WGS sequence"/>
</dbReference>
<feature type="domain" description="JmjC" evidence="3">
    <location>
        <begin position="1"/>
        <end position="105"/>
    </location>
</feature>
<dbReference type="InterPro" id="IPR003347">
    <property type="entry name" value="JmjC_dom"/>
</dbReference>
<dbReference type="GO" id="GO:0010468">
    <property type="term" value="P:regulation of gene expression"/>
    <property type="evidence" value="ECO:0007669"/>
    <property type="project" value="UniProtKB-ARBA"/>
</dbReference>
<dbReference type="EMBL" id="MNCJ02000328">
    <property type="protein sequence ID" value="KAF5772048.1"/>
    <property type="molecule type" value="Genomic_DNA"/>
</dbReference>